<protein>
    <recommendedName>
        <fullName evidence="4">Secreted protein</fullName>
    </recommendedName>
</protein>
<feature type="chain" id="PRO_5037711014" description="Secreted protein" evidence="1">
    <location>
        <begin position="30"/>
        <end position="146"/>
    </location>
</feature>
<dbReference type="EMBL" id="JADOGI010000142">
    <property type="protein sequence ID" value="MBF8190998.1"/>
    <property type="molecule type" value="Genomic_DNA"/>
</dbReference>
<evidence type="ECO:0000256" key="1">
    <source>
        <dbReference type="SAM" id="SignalP"/>
    </source>
</evidence>
<reference evidence="2" key="1">
    <citation type="submission" date="2020-11" db="EMBL/GenBank/DDBJ databases">
        <title>Whole-genome analyses of Nonomuraea sp. K274.</title>
        <authorList>
            <person name="Veyisoglu A."/>
        </authorList>
    </citation>
    <scope>NUCLEOTIDE SEQUENCE</scope>
    <source>
        <strain evidence="2">K274</strain>
    </source>
</reference>
<evidence type="ECO:0000313" key="3">
    <source>
        <dbReference type="Proteomes" id="UP000605361"/>
    </source>
</evidence>
<keyword evidence="1" id="KW-0732">Signal</keyword>
<gene>
    <name evidence="2" type="ORF">ITP53_35885</name>
</gene>
<sequence length="146" mass="15971">MRSTFKKLCLVTTAVFMMLLPITTGTAYAAETAYNVKTQWLTARPTSGMPLGLVSRQIELRAGTYGWFTYVAPPAVGTCQNYTGPIIGGTYTWSDQLWPGAPSVGYYRHDAYLSLNGGGAAYKISCTFQLRSDGDYTWGSALDPHF</sequence>
<dbReference type="RefSeq" id="WP_195899909.1">
    <property type="nucleotide sequence ID" value="NZ_JADOGI010000142.1"/>
</dbReference>
<name>A0A931AI98_9ACTN</name>
<feature type="signal peptide" evidence="1">
    <location>
        <begin position="1"/>
        <end position="29"/>
    </location>
</feature>
<dbReference type="Proteomes" id="UP000605361">
    <property type="component" value="Unassembled WGS sequence"/>
</dbReference>
<comment type="caution">
    <text evidence="2">The sequence shown here is derived from an EMBL/GenBank/DDBJ whole genome shotgun (WGS) entry which is preliminary data.</text>
</comment>
<dbReference type="AlphaFoldDB" id="A0A931AI98"/>
<keyword evidence="3" id="KW-1185">Reference proteome</keyword>
<evidence type="ECO:0000313" key="2">
    <source>
        <dbReference type="EMBL" id="MBF8190998.1"/>
    </source>
</evidence>
<evidence type="ECO:0008006" key="4">
    <source>
        <dbReference type="Google" id="ProtNLM"/>
    </source>
</evidence>
<organism evidence="2 3">
    <name type="scientific">Nonomuraea cypriaca</name>
    <dbReference type="NCBI Taxonomy" id="1187855"/>
    <lineage>
        <taxon>Bacteria</taxon>
        <taxon>Bacillati</taxon>
        <taxon>Actinomycetota</taxon>
        <taxon>Actinomycetes</taxon>
        <taxon>Streptosporangiales</taxon>
        <taxon>Streptosporangiaceae</taxon>
        <taxon>Nonomuraea</taxon>
    </lineage>
</organism>
<accession>A0A931AI98</accession>
<proteinExistence type="predicted"/>